<dbReference type="GO" id="GO:0030282">
    <property type="term" value="P:bone mineralization"/>
    <property type="evidence" value="ECO:0007669"/>
    <property type="project" value="InterPro"/>
</dbReference>
<dbReference type="InterPro" id="IPR003626">
    <property type="entry name" value="PTH-rel"/>
</dbReference>
<dbReference type="PROSITE" id="PS51257">
    <property type="entry name" value="PROKAR_LIPOPROTEIN"/>
    <property type="match status" value="1"/>
</dbReference>
<dbReference type="GO" id="GO:0002076">
    <property type="term" value="P:osteoblast development"/>
    <property type="evidence" value="ECO:0000318"/>
    <property type="project" value="GO_Central"/>
</dbReference>
<dbReference type="PANTHER" id="PTHR17223">
    <property type="entry name" value="PARATHYROID HORMONE-RELATED"/>
    <property type="match status" value="1"/>
</dbReference>
<name>A0A1L8GWA3_XENLA</name>
<comment type="subcellular location">
    <subcellularLocation>
        <location evidence="1">Secreted</location>
    </subcellularLocation>
</comment>
<dbReference type="AlphaFoldDB" id="A0A1L8GWA3"/>
<evidence type="ECO:0000313" key="8">
    <source>
        <dbReference type="Proteomes" id="UP000186698"/>
    </source>
</evidence>
<evidence type="ECO:0000256" key="5">
    <source>
        <dbReference type="ARBA" id="ARBA00022702"/>
    </source>
</evidence>
<feature type="chain" id="PRO_5043938069" evidence="7">
    <location>
        <begin position="25"/>
        <end position="169"/>
    </location>
</feature>
<proteinExistence type="inferred from homology"/>
<dbReference type="SMART" id="SM00087">
    <property type="entry name" value="PTH"/>
    <property type="match status" value="1"/>
</dbReference>
<comment type="similarity">
    <text evidence="2">Belongs to the parathyroid hormone family.</text>
</comment>
<dbReference type="PROSITE" id="PS00335">
    <property type="entry name" value="PARATHYROID"/>
    <property type="match status" value="1"/>
</dbReference>
<evidence type="ECO:0000256" key="3">
    <source>
        <dbReference type="ARBA" id="ARBA00022525"/>
    </source>
</evidence>
<feature type="compositionally biased region" description="Polar residues" evidence="6">
    <location>
        <begin position="103"/>
        <end position="113"/>
    </location>
</feature>
<protein>
    <submittedName>
        <fullName evidence="9">Parathyroid hormone-related protein</fullName>
    </submittedName>
</protein>
<dbReference type="GO" id="GO:0007189">
    <property type="term" value="P:adenylate cyclase-activating G protein-coupled receptor signaling pathway"/>
    <property type="evidence" value="ECO:0000318"/>
    <property type="project" value="GO_Central"/>
</dbReference>
<dbReference type="GO" id="GO:0032330">
    <property type="term" value="P:regulation of chondrocyte differentiation"/>
    <property type="evidence" value="ECO:0000318"/>
    <property type="project" value="GO_Central"/>
</dbReference>
<dbReference type="Bgee" id="108710743">
    <property type="expression patterns" value="Expressed in heart and 5 other cell types or tissues"/>
</dbReference>
<dbReference type="Proteomes" id="UP000186698">
    <property type="component" value="Chromosome 3L"/>
</dbReference>
<gene>
    <name evidence="9 10" type="primary">pthlh.L</name>
</gene>
<dbReference type="PANTHER" id="PTHR17223:SF0">
    <property type="entry name" value="PARATHYROID HORMONE-RELATED PROTEIN"/>
    <property type="match status" value="1"/>
</dbReference>
<evidence type="ECO:0000256" key="7">
    <source>
        <dbReference type="SAM" id="SignalP"/>
    </source>
</evidence>
<dbReference type="RefSeq" id="XP_018107394.1">
    <property type="nucleotide sequence ID" value="XM_018251905.2"/>
</dbReference>
<dbReference type="PaxDb" id="8355-A0A1L8GWA3"/>
<reference evidence="9" key="1">
    <citation type="submission" date="2025-08" db="UniProtKB">
        <authorList>
            <consortium name="RefSeq"/>
        </authorList>
    </citation>
    <scope>IDENTIFICATION</scope>
    <source>
        <strain evidence="9">J_2021</strain>
        <tissue evidence="9">Erythrocytes</tissue>
    </source>
</reference>
<dbReference type="Xenbase" id="XB-GENE-6486080">
    <property type="gene designation" value="pthlh.L"/>
</dbReference>
<keyword evidence="4" id="KW-0165">Cleavage on pair of basic residues</keyword>
<evidence type="ECO:0000256" key="6">
    <source>
        <dbReference type="SAM" id="MobiDB-lite"/>
    </source>
</evidence>
<feature type="compositionally biased region" description="Basic residues" evidence="6">
    <location>
        <begin position="122"/>
        <end position="133"/>
    </location>
</feature>
<dbReference type="Pfam" id="PF01279">
    <property type="entry name" value="Parathyroid"/>
    <property type="match status" value="1"/>
</dbReference>
<evidence type="ECO:0000256" key="2">
    <source>
        <dbReference type="ARBA" id="ARBA00006307"/>
    </source>
</evidence>
<dbReference type="AGR" id="Xenbase:XB-GENE-6486080"/>
<accession>A0A1L8GWA3</accession>
<evidence type="ECO:0000256" key="4">
    <source>
        <dbReference type="ARBA" id="ARBA00022685"/>
    </source>
</evidence>
<dbReference type="CTD" id="108710743"/>
<feature type="region of interest" description="Disordered" evidence="6">
    <location>
        <begin position="100"/>
        <end position="154"/>
    </location>
</feature>
<keyword evidence="7" id="KW-0732">Signal</keyword>
<feature type="signal peptide" evidence="7">
    <location>
        <begin position="1"/>
        <end position="24"/>
    </location>
</feature>
<keyword evidence="8" id="KW-1185">Reference proteome</keyword>
<sequence length="169" mass="19306">MFRTLFPHCSLAMFILSCSLPVHGRPAQGINGRVRRAVSEHQYLHDKGRAIQELRRRIFLQNLMGRVNTAGLQATPDEALLPATSVKNYNTLRVVGEEEGVTTHLTQETQKSLSYKEPSLKIHGKKKKGKPGKRKDQDKRKRQERSALESLQDPPGSAFWLEELDYRMQ</sequence>
<feature type="compositionally biased region" description="Basic and acidic residues" evidence="6">
    <location>
        <begin position="134"/>
        <end position="147"/>
    </location>
</feature>
<dbReference type="OMA" id="TTHDHNL"/>
<evidence type="ECO:0000256" key="1">
    <source>
        <dbReference type="ARBA" id="ARBA00004613"/>
    </source>
</evidence>
<dbReference type="OrthoDB" id="9892514at2759"/>
<dbReference type="GO" id="GO:0005576">
    <property type="term" value="C:extracellular region"/>
    <property type="evidence" value="ECO:0007669"/>
    <property type="project" value="UniProtKB-SubCell"/>
</dbReference>
<dbReference type="GeneID" id="108710743"/>
<evidence type="ECO:0000313" key="9">
    <source>
        <dbReference type="RefSeq" id="XP_018107394.1"/>
    </source>
</evidence>
<dbReference type="STRING" id="8355.A0A1L8GWA3"/>
<dbReference type="KEGG" id="xla:108710743"/>
<keyword evidence="3" id="KW-0964">Secreted</keyword>
<keyword evidence="5" id="KW-0372">Hormone</keyword>
<organism evidence="8 9">
    <name type="scientific">Xenopus laevis</name>
    <name type="common">African clawed frog</name>
    <dbReference type="NCBI Taxonomy" id="8355"/>
    <lineage>
        <taxon>Eukaryota</taxon>
        <taxon>Metazoa</taxon>
        <taxon>Chordata</taxon>
        <taxon>Craniata</taxon>
        <taxon>Vertebrata</taxon>
        <taxon>Euteleostomi</taxon>
        <taxon>Amphibia</taxon>
        <taxon>Batrachia</taxon>
        <taxon>Anura</taxon>
        <taxon>Pipoidea</taxon>
        <taxon>Pipidae</taxon>
        <taxon>Xenopodinae</taxon>
        <taxon>Xenopus</taxon>
        <taxon>Xenopus</taxon>
    </lineage>
</organism>
<dbReference type="GO" id="GO:0005179">
    <property type="term" value="F:hormone activity"/>
    <property type="evidence" value="ECO:0000318"/>
    <property type="project" value="GO_Central"/>
</dbReference>
<dbReference type="GO" id="GO:0051428">
    <property type="term" value="F:peptide hormone receptor binding"/>
    <property type="evidence" value="ECO:0000318"/>
    <property type="project" value="GO_Central"/>
</dbReference>
<dbReference type="InterPro" id="IPR001415">
    <property type="entry name" value="PTH/PTH-rel"/>
</dbReference>
<evidence type="ECO:0000313" key="10">
    <source>
        <dbReference type="Xenbase" id="XB-GENE-6486080"/>
    </source>
</evidence>